<accession>P90996</accession>
<dbReference type="InParanoid" id="P90996"/>
<feature type="chain" id="PRO_5004161396" evidence="1">
    <location>
        <begin position="18"/>
        <end position="185"/>
    </location>
</feature>
<dbReference type="PhylomeDB" id="P90996"/>
<dbReference type="KEGG" id="cel:CELE_B0432.12"/>
<feature type="signal peptide" evidence="1">
    <location>
        <begin position="1"/>
        <end position="17"/>
    </location>
</feature>
<organism evidence="3 4">
    <name type="scientific">Caenorhabditis elegans</name>
    <dbReference type="NCBI Taxonomy" id="6239"/>
    <lineage>
        <taxon>Eukaryota</taxon>
        <taxon>Metazoa</taxon>
        <taxon>Ecdysozoa</taxon>
        <taxon>Nematoda</taxon>
        <taxon>Chromadorea</taxon>
        <taxon>Rhabditida</taxon>
        <taxon>Rhabditina</taxon>
        <taxon>Rhabditomorpha</taxon>
        <taxon>Rhabditoidea</taxon>
        <taxon>Rhabditidae</taxon>
        <taxon>Peloderinae</taxon>
        <taxon>Caenorhabditis</taxon>
    </lineage>
</organism>
<feature type="domain" description="C-type lectin" evidence="2">
    <location>
        <begin position="38"/>
        <end position="180"/>
    </location>
</feature>
<evidence type="ECO:0000313" key="4">
    <source>
        <dbReference type="Proteomes" id="UP000001940"/>
    </source>
</evidence>
<keyword evidence="4" id="KW-1185">Reference proteome</keyword>
<dbReference type="PaxDb" id="6239-B0432.12"/>
<dbReference type="Pfam" id="PF00059">
    <property type="entry name" value="Lectin_C"/>
    <property type="match status" value="1"/>
</dbReference>
<dbReference type="PIR" id="T25463">
    <property type="entry name" value="T25463"/>
</dbReference>
<dbReference type="PANTHER" id="PTHR47753">
    <property type="entry name" value="C-TYPE LECTIN-RELATED"/>
    <property type="match status" value="1"/>
</dbReference>
<dbReference type="SMART" id="SM00034">
    <property type="entry name" value="CLECT"/>
    <property type="match status" value="1"/>
</dbReference>
<name>P90996_CAEEL</name>
<dbReference type="EMBL" id="BX284602">
    <property type="protein sequence ID" value="CCD61944.1"/>
    <property type="molecule type" value="Genomic_DNA"/>
</dbReference>
<dbReference type="AGR" id="WB:WBGene00015193"/>
<dbReference type="InterPro" id="IPR016186">
    <property type="entry name" value="C-type_lectin-like/link_sf"/>
</dbReference>
<evidence type="ECO:0000259" key="2">
    <source>
        <dbReference type="PROSITE" id="PS50041"/>
    </source>
</evidence>
<evidence type="ECO:0000256" key="1">
    <source>
        <dbReference type="SAM" id="SignalP"/>
    </source>
</evidence>
<dbReference type="PROSITE" id="PS50041">
    <property type="entry name" value="C_TYPE_LECTIN_2"/>
    <property type="match status" value="1"/>
</dbReference>
<dbReference type="WormBase" id="B0432.12">
    <property type="protein sequence ID" value="CE07750"/>
    <property type="gene ID" value="WBGene00015193"/>
    <property type="gene designation" value="clec-117"/>
</dbReference>
<dbReference type="CTD" id="173417"/>
<sequence>MLKALLPLLLWISTGSTAPAGVATYLRSNGIVAFHKLYHLKMNFPRAKKHCEQNGAHLAGITSREEAQKLIDLANEAGESNEQYWLGGQRKGECYGMRNYDKDHGLNATCSLSNVVQWLDNVAETIDPDWWKIPGPSHIPFNMPQQCLSFVHGDRDWTTPNDPGFLDDIGCDVPRKFFCTELHEW</sequence>
<dbReference type="SMR" id="P90996"/>
<dbReference type="STRING" id="6239.B0432.12.1"/>
<dbReference type="HOGENOM" id="CLU_1462588_0_0_1"/>
<reference evidence="3 4" key="1">
    <citation type="journal article" date="1998" name="Science">
        <title>Genome sequence of the nematode C. elegans: a platform for investigating biology.</title>
        <authorList>
            <consortium name="The C. elegans sequencing consortium"/>
            <person name="Sulson J.E."/>
            <person name="Waterston R."/>
        </authorList>
    </citation>
    <scope>NUCLEOTIDE SEQUENCE [LARGE SCALE GENOMIC DNA]</scope>
    <source>
        <strain evidence="3 4">Bristol N2</strain>
    </source>
</reference>
<proteinExistence type="predicted"/>
<evidence type="ECO:0000313" key="5">
    <source>
        <dbReference type="WormBase" id="B0432.12"/>
    </source>
</evidence>
<dbReference type="Gene3D" id="3.10.100.10">
    <property type="entry name" value="Mannose-Binding Protein A, subunit A"/>
    <property type="match status" value="1"/>
</dbReference>
<dbReference type="Proteomes" id="UP000001940">
    <property type="component" value="Chromosome II"/>
</dbReference>
<dbReference type="InterPro" id="IPR016187">
    <property type="entry name" value="CTDL_fold"/>
</dbReference>
<dbReference type="InterPro" id="IPR001304">
    <property type="entry name" value="C-type_lectin-like"/>
</dbReference>
<protein>
    <submittedName>
        <fullName evidence="3">C-type lectin domain-containing protein</fullName>
    </submittedName>
</protein>
<dbReference type="PANTHER" id="PTHR47753:SF1">
    <property type="entry name" value="C-TYPE LECTIN DOMAIN-CONTAINING PROTEIN"/>
    <property type="match status" value="1"/>
</dbReference>
<dbReference type="GeneID" id="173417"/>
<gene>
    <name evidence="3 5" type="primary">clec-117</name>
    <name evidence="5" type="ORF">B0432.12</name>
    <name evidence="3" type="ORF">CELE_B0432.12</name>
</gene>
<keyword evidence="1" id="KW-0732">Signal</keyword>
<dbReference type="AlphaFoldDB" id="P90996"/>
<dbReference type="eggNOG" id="KOG1664">
    <property type="taxonomic scope" value="Eukaryota"/>
</dbReference>
<evidence type="ECO:0000313" key="3">
    <source>
        <dbReference type="EMBL" id="CCD61944.1"/>
    </source>
</evidence>
<dbReference type="RefSeq" id="NP_493698.1">
    <property type="nucleotide sequence ID" value="NM_061297.3"/>
</dbReference>
<dbReference type="Bgee" id="WBGene00015193">
    <property type="expression patterns" value="Expressed in material anatomical entity and 2 other cell types or tissues"/>
</dbReference>
<dbReference type="UCSC" id="B0432.12">
    <property type="organism name" value="c. elegans"/>
</dbReference>
<dbReference type="SUPFAM" id="SSF56436">
    <property type="entry name" value="C-type lectin-like"/>
    <property type="match status" value="1"/>
</dbReference>
<dbReference type="CDD" id="cd00037">
    <property type="entry name" value="CLECT"/>
    <property type="match status" value="1"/>
</dbReference>